<name>A0AAE4CR18_9ACTN</name>
<reference evidence="1 2" key="1">
    <citation type="submission" date="2023-07" db="EMBL/GenBank/DDBJ databases">
        <title>Sequencing the genomes of 1000 actinobacteria strains.</title>
        <authorList>
            <person name="Klenk H.-P."/>
        </authorList>
    </citation>
    <scope>NUCLEOTIDE SEQUENCE [LARGE SCALE GENOMIC DNA]</scope>
    <source>
        <strain evidence="1 2">DSM 44711</strain>
    </source>
</reference>
<dbReference type="Proteomes" id="UP001183629">
    <property type="component" value="Unassembled WGS sequence"/>
</dbReference>
<accession>A0AAE4CR18</accession>
<protein>
    <submittedName>
        <fullName evidence="1">Uncharacterized protein</fullName>
    </submittedName>
</protein>
<organism evidence="1 2">
    <name type="scientific">Catenuloplanes niger</name>
    <dbReference type="NCBI Taxonomy" id="587534"/>
    <lineage>
        <taxon>Bacteria</taxon>
        <taxon>Bacillati</taxon>
        <taxon>Actinomycetota</taxon>
        <taxon>Actinomycetes</taxon>
        <taxon>Micromonosporales</taxon>
        <taxon>Micromonosporaceae</taxon>
        <taxon>Catenuloplanes</taxon>
    </lineage>
</organism>
<dbReference type="EMBL" id="JAVDYC010000001">
    <property type="protein sequence ID" value="MDR7322331.1"/>
    <property type="molecule type" value="Genomic_DNA"/>
</dbReference>
<dbReference type="RefSeq" id="WP_310412537.1">
    <property type="nucleotide sequence ID" value="NZ_JAVDYC010000001.1"/>
</dbReference>
<sequence>MPGNHPDPLAELLAAGAATVERPHLGAGYRGYDTPRPKGGTVDLRIVMHWRHSGKITVDGLGRLAFPVLPDRPGLYRFTWVDSICGHRTFVGETGNLWRRLIAYRHPGPASVSDQYVSDLLLSHLNAGGTADVAIAMYGALHVSGTERELDLASAASRELAAGAALMQCAVAGDTDVVS</sequence>
<dbReference type="AlphaFoldDB" id="A0AAE4CR18"/>
<gene>
    <name evidence="1" type="ORF">J2S44_002581</name>
</gene>
<proteinExistence type="predicted"/>
<keyword evidence="2" id="KW-1185">Reference proteome</keyword>
<evidence type="ECO:0000313" key="1">
    <source>
        <dbReference type="EMBL" id="MDR7322331.1"/>
    </source>
</evidence>
<comment type="caution">
    <text evidence="1">The sequence shown here is derived from an EMBL/GenBank/DDBJ whole genome shotgun (WGS) entry which is preliminary data.</text>
</comment>
<evidence type="ECO:0000313" key="2">
    <source>
        <dbReference type="Proteomes" id="UP001183629"/>
    </source>
</evidence>